<comment type="caution">
    <text evidence="1">The sequence shown here is derived from an EMBL/GenBank/DDBJ whole genome shotgun (WGS) entry which is preliminary data.</text>
</comment>
<evidence type="ECO:0000313" key="2">
    <source>
        <dbReference type="Proteomes" id="UP001168821"/>
    </source>
</evidence>
<dbReference type="Proteomes" id="UP001168821">
    <property type="component" value="Unassembled WGS sequence"/>
</dbReference>
<protein>
    <submittedName>
        <fullName evidence="1">Uncharacterized protein</fullName>
    </submittedName>
</protein>
<dbReference type="AlphaFoldDB" id="A0AA38J495"/>
<evidence type="ECO:0000313" key="1">
    <source>
        <dbReference type="EMBL" id="KAJ3664274.1"/>
    </source>
</evidence>
<reference evidence="1" key="1">
    <citation type="journal article" date="2023" name="G3 (Bethesda)">
        <title>Whole genome assemblies of Zophobas morio and Tenebrio molitor.</title>
        <authorList>
            <person name="Kaur S."/>
            <person name="Stinson S.A."/>
            <person name="diCenzo G.C."/>
        </authorList>
    </citation>
    <scope>NUCLEOTIDE SEQUENCE</scope>
    <source>
        <strain evidence="1">QUZm001</strain>
    </source>
</reference>
<proteinExistence type="predicted"/>
<organism evidence="1 2">
    <name type="scientific">Zophobas morio</name>
    <dbReference type="NCBI Taxonomy" id="2755281"/>
    <lineage>
        <taxon>Eukaryota</taxon>
        <taxon>Metazoa</taxon>
        <taxon>Ecdysozoa</taxon>
        <taxon>Arthropoda</taxon>
        <taxon>Hexapoda</taxon>
        <taxon>Insecta</taxon>
        <taxon>Pterygota</taxon>
        <taxon>Neoptera</taxon>
        <taxon>Endopterygota</taxon>
        <taxon>Coleoptera</taxon>
        <taxon>Polyphaga</taxon>
        <taxon>Cucujiformia</taxon>
        <taxon>Tenebrionidae</taxon>
        <taxon>Zophobas</taxon>
    </lineage>
</organism>
<keyword evidence="2" id="KW-1185">Reference proteome</keyword>
<dbReference type="EMBL" id="JALNTZ010000002">
    <property type="protein sequence ID" value="KAJ3664274.1"/>
    <property type="molecule type" value="Genomic_DNA"/>
</dbReference>
<gene>
    <name evidence="1" type="ORF">Zmor_008456</name>
</gene>
<name>A0AA38J495_9CUCU</name>
<accession>A0AA38J495</accession>
<sequence length="91" mass="10334">MKTMSASELNYLRVLMEAITCRGTQRSAVEAQTADAVGFETHEGYEVGDDEGCNFGTPVLFFRVFEAEPREFLQNLACFRQKIIIIITFIF</sequence>